<feature type="domain" description="Aminoacyl-transfer RNA synthetases class-II family profile" evidence="6">
    <location>
        <begin position="19"/>
        <end position="305"/>
    </location>
</feature>
<keyword evidence="3" id="KW-0547">Nucleotide-binding</keyword>
<dbReference type="GO" id="GO:0006430">
    <property type="term" value="P:lysyl-tRNA aminoacylation"/>
    <property type="evidence" value="ECO:0007669"/>
    <property type="project" value="InterPro"/>
</dbReference>
<dbReference type="AlphaFoldDB" id="A0A917CDL1"/>
<comment type="subunit">
    <text evidence="1">Homodimer.</text>
</comment>
<keyword evidence="8" id="KW-1185">Reference proteome</keyword>
<dbReference type="InterPro" id="IPR004525">
    <property type="entry name" value="EpmA"/>
</dbReference>
<dbReference type="RefSeq" id="WP_188363912.1">
    <property type="nucleotide sequence ID" value="NZ_BAABJF010000011.1"/>
</dbReference>
<dbReference type="EMBL" id="BMEO01000001">
    <property type="protein sequence ID" value="GGF85550.1"/>
    <property type="molecule type" value="Genomic_DNA"/>
</dbReference>
<dbReference type="InterPro" id="IPR018149">
    <property type="entry name" value="Lys-tRNA-synth_II_C"/>
</dbReference>
<name>A0A917CDL1_9GAMM</name>
<dbReference type="Proteomes" id="UP000605253">
    <property type="component" value="Unassembled WGS sequence"/>
</dbReference>
<evidence type="ECO:0000256" key="1">
    <source>
        <dbReference type="ARBA" id="ARBA00011738"/>
    </source>
</evidence>
<dbReference type="SUPFAM" id="SSF55681">
    <property type="entry name" value="Class II aaRS and biotin synthetases"/>
    <property type="match status" value="1"/>
</dbReference>
<dbReference type="InterPro" id="IPR006195">
    <property type="entry name" value="aa-tRNA-synth_II"/>
</dbReference>
<keyword evidence="2 7" id="KW-0436">Ligase</keyword>
<evidence type="ECO:0000256" key="4">
    <source>
        <dbReference type="ARBA" id="ARBA00022840"/>
    </source>
</evidence>
<keyword evidence="7" id="KW-0251">Elongation factor</keyword>
<reference evidence="7" key="2">
    <citation type="submission" date="2020-09" db="EMBL/GenBank/DDBJ databases">
        <authorList>
            <person name="Sun Q."/>
            <person name="Zhou Y."/>
        </authorList>
    </citation>
    <scope>NUCLEOTIDE SEQUENCE</scope>
    <source>
        <strain evidence="7">CGMCC 1.12181</strain>
    </source>
</reference>
<comment type="caution">
    <text evidence="7">The sequence shown here is derived from an EMBL/GenBank/DDBJ whole genome shotgun (WGS) entry which is preliminary data.</text>
</comment>
<accession>A0A917CDL1</accession>
<dbReference type="FunFam" id="3.30.930.10:FF:000017">
    <property type="entry name" value="Elongation factor P--(R)-beta-lysine ligase"/>
    <property type="match status" value="1"/>
</dbReference>
<dbReference type="GO" id="GO:0004824">
    <property type="term" value="F:lysine-tRNA ligase activity"/>
    <property type="evidence" value="ECO:0007669"/>
    <property type="project" value="InterPro"/>
</dbReference>
<evidence type="ECO:0000256" key="2">
    <source>
        <dbReference type="ARBA" id="ARBA00022598"/>
    </source>
</evidence>
<dbReference type="PRINTS" id="PR00982">
    <property type="entry name" value="TRNASYNTHLYS"/>
</dbReference>
<evidence type="ECO:0000259" key="6">
    <source>
        <dbReference type="PROSITE" id="PS50862"/>
    </source>
</evidence>
<evidence type="ECO:0000256" key="5">
    <source>
        <dbReference type="ARBA" id="ARBA00052794"/>
    </source>
</evidence>
<dbReference type="NCBIfam" id="NF006828">
    <property type="entry name" value="PRK09350.1"/>
    <property type="match status" value="1"/>
</dbReference>
<dbReference type="GO" id="GO:0003746">
    <property type="term" value="F:translation elongation factor activity"/>
    <property type="evidence" value="ECO:0007669"/>
    <property type="project" value="UniProtKB-KW"/>
</dbReference>
<keyword evidence="7" id="KW-0648">Protein biosynthesis</keyword>
<keyword evidence="4" id="KW-0067">ATP-binding</keyword>
<organism evidence="7 8">
    <name type="scientific">Marinicella pacifica</name>
    <dbReference type="NCBI Taxonomy" id="1171543"/>
    <lineage>
        <taxon>Bacteria</taxon>
        <taxon>Pseudomonadati</taxon>
        <taxon>Pseudomonadota</taxon>
        <taxon>Gammaproteobacteria</taxon>
        <taxon>Lysobacterales</taxon>
        <taxon>Marinicellaceae</taxon>
        <taxon>Marinicella</taxon>
    </lineage>
</organism>
<dbReference type="InterPro" id="IPR045864">
    <property type="entry name" value="aa-tRNA-synth_II/BPL/LPL"/>
</dbReference>
<evidence type="ECO:0000313" key="7">
    <source>
        <dbReference type="EMBL" id="GGF85550.1"/>
    </source>
</evidence>
<dbReference type="PANTHER" id="PTHR42918">
    <property type="entry name" value="LYSYL-TRNA SYNTHETASE"/>
    <property type="match status" value="1"/>
</dbReference>
<dbReference type="GO" id="GO:0000049">
    <property type="term" value="F:tRNA binding"/>
    <property type="evidence" value="ECO:0007669"/>
    <property type="project" value="TreeGrafter"/>
</dbReference>
<dbReference type="Pfam" id="PF00152">
    <property type="entry name" value="tRNA-synt_2"/>
    <property type="match status" value="1"/>
</dbReference>
<protein>
    <submittedName>
        <fullName evidence="7">Elongation factor P--(R)-beta-lysine ligase</fullName>
    </submittedName>
</protein>
<dbReference type="InterPro" id="IPR004364">
    <property type="entry name" value="Aa-tRNA-synt_II"/>
</dbReference>
<dbReference type="PANTHER" id="PTHR42918:SF6">
    <property type="entry name" value="ELONGATION FACTOR P--(R)-BETA-LYSINE LIGASE"/>
    <property type="match status" value="1"/>
</dbReference>
<proteinExistence type="predicted"/>
<sequence length="321" mass="36885">MHSWSFQSPLERLQQRAFLLSKIRSFFAERNVLEVQTPILSSAANTDQHIEVFSTEPIVGTNKAAFLRTSPEFFHKRLLASGSGDIFEIAPVFRREECGDLHNPEFTLLEWYRLDFDLQQLMNEVDDFIQSMASHFHKKTAATESISYQELFISCAQVDPFDVSCEYLNKLCRQHGYRGNVLSRSQALDYVFALMVQPSLTEKDGVLVYHFPIEQAALAQPHPDDPACCLRFEYLFRGIELANGYRELSDAQLQRQRFEQDLLWRKQQHKPTLQFDENLLTALRHGLPDCSGVAIGIERLLMCLLGLDKLNQVMGFTAQNS</sequence>
<dbReference type="PROSITE" id="PS50862">
    <property type="entry name" value="AA_TRNA_LIGASE_II"/>
    <property type="match status" value="1"/>
</dbReference>
<dbReference type="GO" id="GO:0005829">
    <property type="term" value="C:cytosol"/>
    <property type="evidence" value="ECO:0007669"/>
    <property type="project" value="TreeGrafter"/>
</dbReference>
<reference evidence="7" key="1">
    <citation type="journal article" date="2014" name="Int. J. Syst. Evol. Microbiol.">
        <title>Complete genome sequence of Corynebacterium casei LMG S-19264T (=DSM 44701T), isolated from a smear-ripened cheese.</title>
        <authorList>
            <consortium name="US DOE Joint Genome Institute (JGI-PGF)"/>
            <person name="Walter F."/>
            <person name="Albersmeier A."/>
            <person name="Kalinowski J."/>
            <person name="Ruckert C."/>
        </authorList>
    </citation>
    <scope>NUCLEOTIDE SEQUENCE</scope>
    <source>
        <strain evidence="7">CGMCC 1.12181</strain>
    </source>
</reference>
<comment type="catalytic activity">
    <reaction evidence="5">
        <text>D-beta-lysine + L-lysyl-[protein] + ATP = N(6)-((3R)-3,6-diaminohexanoyl)-L-lysyl-[protein] + AMP + diphosphate + H(+)</text>
        <dbReference type="Rhea" id="RHEA:83435"/>
        <dbReference type="Rhea" id="RHEA-COMP:9752"/>
        <dbReference type="Rhea" id="RHEA-COMP:20131"/>
        <dbReference type="ChEBI" id="CHEBI:15378"/>
        <dbReference type="ChEBI" id="CHEBI:29969"/>
        <dbReference type="ChEBI" id="CHEBI:30616"/>
        <dbReference type="ChEBI" id="CHEBI:33019"/>
        <dbReference type="ChEBI" id="CHEBI:84138"/>
        <dbReference type="ChEBI" id="CHEBI:156053"/>
        <dbReference type="ChEBI" id="CHEBI:456215"/>
    </reaction>
    <physiologicalReaction direction="left-to-right" evidence="5">
        <dbReference type="Rhea" id="RHEA:83436"/>
    </physiologicalReaction>
</comment>
<dbReference type="NCBIfam" id="TIGR00462">
    <property type="entry name" value="genX"/>
    <property type="match status" value="1"/>
</dbReference>
<dbReference type="Gene3D" id="3.30.930.10">
    <property type="entry name" value="Bira Bifunctional Protein, Domain 2"/>
    <property type="match status" value="1"/>
</dbReference>
<gene>
    <name evidence="7" type="primary">epmA</name>
    <name evidence="7" type="ORF">GCM10011365_03200</name>
</gene>
<evidence type="ECO:0000313" key="8">
    <source>
        <dbReference type="Proteomes" id="UP000605253"/>
    </source>
</evidence>
<dbReference type="GO" id="GO:0005524">
    <property type="term" value="F:ATP binding"/>
    <property type="evidence" value="ECO:0007669"/>
    <property type="project" value="UniProtKB-KW"/>
</dbReference>
<evidence type="ECO:0000256" key="3">
    <source>
        <dbReference type="ARBA" id="ARBA00022741"/>
    </source>
</evidence>